<comment type="caution">
    <text evidence="3">The sequence shown here is derived from an EMBL/GenBank/DDBJ whole genome shotgun (WGS) entry which is preliminary data.</text>
</comment>
<dbReference type="PROSITE" id="PS51257">
    <property type="entry name" value="PROKAR_LIPOPROTEIN"/>
    <property type="match status" value="1"/>
</dbReference>
<reference evidence="3 4" key="1">
    <citation type="submission" date="2017-10" db="EMBL/GenBank/DDBJ databases">
        <title>The draft genome sequence of Lewinella nigricans NBRC 102662.</title>
        <authorList>
            <person name="Wang K."/>
        </authorList>
    </citation>
    <scope>NUCLEOTIDE SEQUENCE [LARGE SCALE GENOMIC DNA]</scope>
    <source>
        <strain evidence="3 4">NBRC 102662</strain>
    </source>
</reference>
<gene>
    <name evidence="3" type="ORF">CRP01_22290</name>
</gene>
<feature type="signal peptide" evidence="1">
    <location>
        <begin position="1"/>
        <end position="23"/>
    </location>
</feature>
<feature type="chain" id="PRO_5012383993" description="Thioredoxin domain-containing protein" evidence="1">
    <location>
        <begin position="24"/>
        <end position="370"/>
    </location>
</feature>
<dbReference type="SUPFAM" id="SSF52833">
    <property type="entry name" value="Thioredoxin-like"/>
    <property type="match status" value="1"/>
</dbReference>
<sequence>MTDLRISLLLLTLLLLGACSSDPMEVLEQAQTNFQQSEYIRYQFTSYWPNPAGKVDTTSGKMTFLKQDNDLYPYSYIGRDPRFDLIYIDNRFQKVDHTDSLVYNYSAADLEKDAHSVRENTFLHFSPLKFLQETDWTFEKDTIVDGNELLGFKRVEMDTTIEDKHIYVENHIFLDPAAATLNVYERRAFLNGENSQNIILHFADYDFANDPEPLTYSLPQHYRSKAYGDREKLQLLQAGQPAPDFDLTDTDGQSVKLADLKGQKVLLDFSVINCGYCKLALEHLNQEDYELSQNLNGIYINPEDDAADMRDYAAKIPVPFPILAGAKDVGRAYGVSAYPTFFIIDEEGIIERVFLGYEKEFLESIKATEL</sequence>
<dbReference type="Gene3D" id="3.40.30.10">
    <property type="entry name" value="Glutaredoxin"/>
    <property type="match status" value="1"/>
</dbReference>
<dbReference type="OrthoDB" id="1099669at2"/>
<dbReference type="Proteomes" id="UP000223913">
    <property type="component" value="Unassembled WGS sequence"/>
</dbReference>
<name>A0A2D0N717_FLAN2</name>
<dbReference type="CDD" id="cd02966">
    <property type="entry name" value="TlpA_like_family"/>
    <property type="match status" value="1"/>
</dbReference>
<protein>
    <recommendedName>
        <fullName evidence="2">Thioredoxin domain-containing protein</fullName>
    </recommendedName>
</protein>
<dbReference type="GO" id="GO:0016491">
    <property type="term" value="F:oxidoreductase activity"/>
    <property type="evidence" value="ECO:0007669"/>
    <property type="project" value="InterPro"/>
</dbReference>
<evidence type="ECO:0000256" key="1">
    <source>
        <dbReference type="SAM" id="SignalP"/>
    </source>
</evidence>
<dbReference type="AlphaFoldDB" id="A0A2D0N717"/>
<dbReference type="GO" id="GO:0016209">
    <property type="term" value="F:antioxidant activity"/>
    <property type="evidence" value="ECO:0007669"/>
    <property type="project" value="InterPro"/>
</dbReference>
<dbReference type="PANTHER" id="PTHR42852:SF13">
    <property type="entry name" value="PROTEIN DIPZ"/>
    <property type="match status" value="1"/>
</dbReference>
<keyword evidence="4" id="KW-1185">Reference proteome</keyword>
<evidence type="ECO:0000259" key="2">
    <source>
        <dbReference type="PROSITE" id="PS51352"/>
    </source>
</evidence>
<organism evidence="3 4">
    <name type="scientific">Flavilitoribacter nigricans (strain ATCC 23147 / DSM 23189 / NBRC 102662 / NCIMB 1420 / SS-2)</name>
    <name type="common">Lewinella nigricans</name>
    <dbReference type="NCBI Taxonomy" id="1122177"/>
    <lineage>
        <taxon>Bacteria</taxon>
        <taxon>Pseudomonadati</taxon>
        <taxon>Bacteroidota</taxon>
        <taxon>Saprospiria</taxon>
        <taxon>Saprospirales</taxon>
        <taxon>Lewinellaceae</taxon>
        <taxon>Flavilitoribacter</taxon>
    </lineage>
</organism>
<dbReference type="EMBL" id="PDUD01000026">
    <property type="protein sequence ID" value="PHN04295.1"/>
    <property type="molecule type" value="Genomic_DNA"/>
</dbReference>
<evidence type="ECO:0000313" key="3">
    <source>
        <dbReference type="EMBL" id="PHN04295.1"/>
    </source>
</evidence>
<keyword evidence="1" id="KW-0732">Signal</keyword>
<dbReference type="InterPro" id="IPR036249">
    <property type="entry name" value="Thioredoxin-like_sf"/>
</dbReference>
<evidence type="ECO:0000313" key="4">
    <source>
        <dbReference type="Proteomes" id="UP000223913"/>
    </source>
</evidence>
<dbReference type="InterPro" id="IPR050553">
    <property type="entry name" value="Thioredoxin_ResA/DsbE_sf"/>
</dbReference>
<feature type="domain" description="Thioredoxin" evidence="2">
    <location>
        <begin position="236"/>
        <end position="370"/>
    </location>
</feature>
<dbReference type="RefSeq" id="WP_099152321.1">
    <property type="nucleotide sequence ID" value="NZ_PDUD01000026.1"/>
</dbReference>
<accession>A0A2D0N717</accession>
<dbReference type="InterPro" id="IPR000866">
    <property type="entry name" value="AhpC/TSA"/>
</dbReference>
<proteinExistence type="predicted"/>
<dbReference type="PROSITE" id="PS51352">
    <property type="entry name" value="THIOREDOXIN_2"/>
    <property type="match status" value="1"/>
</dbReference>
<dbReference type="InterPro" id="IPR013766">
    <property type="entry name" value="Thioredoxin_domain"/>
</dbReference>
<dbReference type="Pfam" id="PF00578">
    <property type="entry name" value="AhpC-TSA"/>
    <property type="match status" value="1"/>
</dbReference>
<dbReference type="PANTHER" id="PTHR42852">
    <property type="entry name" value="THIOL:DISULFIDE INTERCHANGE PROTEIN DSBE"/>
    <property type="match status" value="1"/>
</dbReference>